<dbReference type="PATRIC" id="fig|1212489.4.peg.1784"/>
<protein>
    <submittedName>
        <fullName evidence="1">Uncharacterized protein</fullName>
    </submittedName>
</protein>
<organism evidence="1 2">
    <name type="scientific">Legionella drozanskii LLAP-1</name>
    <dbReference type="NCBI Taxonomy" id="1212489"/>
    <lineage>
        <taxon>Bacteria</taxon>
        <taxon>Pseudomonadati</taxon>
        <taxon>Pseudomonadota</taxon>
        <taxon>Gammaproteobacteria</taxon>
        <taxon>Legionellales</taxon>
        <taxon>Legionellaceae</taxon>
        <taxon>Legionella</taxon>
    </lineage>
</organism>
<sequence>MKSDLGTVLDYKNETLVSYFCHHHPEFTVQEGQTIFNDLKAWMWLKARRETYNKKTYLFGPLLILDKMWHAFILHTKDYIDFSNQYFGSYFHHEIEPIGFEHIMEENELSDFLHDCFDHFGVEWINRRFDLGA</sequence>
<proteinExistence type="predicted"/>
<reference evidence="1 2" key="1">
    <citation type="submission" date="2015-11" db="EMBL/GenBank/DDBJ databases">
        <title>Genomic analysis of 38 Legionella species identifies large and diverse effector repertoires.</title>
        <authorList>
            <person name="Burstein D."/>
            <person name="Amaro F."/>
            <person name="Zusman T."/>
            <person name="Lifshitz Z."/>
            <person name="Cohen O."/>
            <person name="Gilbert J.A."/>
            <person name="Pupko T."/>
            <person name="Shuman H.A."/>
            <person name="Segal G."/>
        </authorList>
    </citation>
    <scope>NUCLEOTIDE SEQUENCE [LARGE SCALE GENOMIC DNA]</scope>
    <source>
        <strain evidence="1 2">ATCC 700990</strain>
    </source>
</reference>
<keyword evidence="2" id="KW-1185">Reference proteome</keyword>
<dbReference type="EMBL" id="LNXY01000020">
    <property type="protein sequence ID" value="KTC88071.1"/>
    <property type="molecule type" value="Genomic_DNA"/>
</dbReference>
<name>A0A0W0SXH7_9GAMM</name>
<accession>A0A0W0SXH7</accession>
<dbReference type="AlphaFoldDB" id="A0A0W0SXH7"/>
<dbReference type="RefSeq" id="WP_420795406.1">
    <property type="nucleotide sequence ID" value="NZ_CAAAIU010000002.1"/>
</dbReference>
<evidence type="ECO:0000313" key="2">
    <source>
        <dbReference type="Proteomes" id="UP000054736"/>
    </source>
</evidence>
<comment type="caution">
    <text evidence="1">The sequence shown here is derived from an EMBL/GenBank/DDBJ whole genome shotgun (WGS) entry which is preliminary data.</text>
</comment>
<evidence type="ECO:0000313" key="1">
    <source>
        <dbReference type="EMBL" id="KTC88071.1"/>
    </source>
</evidence>
<gene>
    <name evidence="1" type="ORF">Ldro_1690</name>
</gene>
<dbReference type="Proteomes" id="UP000054736">
    <property type="component" value="Unassembled WGS sequence"/>
</dbReference>